<dbReference type="Proteomes" id="UP000199682">
    <property type="component" value="Unassembled WGS sequence"/>
</dbReference>
<name>A0A1G9AJ90_9PSEU</name>
<reference evidence="2" key="1">
    <citation type="submission" date="2016-10" db="EMBL/GenBank/DDBJ databases">
        <authorList>
            <person name="Varghese N."/>
            <person name="Submissions S."/>
        </authorList>
    </citation>
    <scope>NUCLEOTIDE SEQUENCE [LARGE SCALE GENOMIC DNA]</scope>
    <source>
        <strain evidence="2">DSM 44796</strain>
    </source>
</reference>
<evidence type="ECO:0000313" key="1">
    <source>
        <dbReference type="EMBL" id="SDK27412.1"/>
    </source>
</evidence>
<sequence length="171" mass="18694">MFVDESERSGYLMAAVLIAPNALHSTRSLMRGLLLPGCRRVHFKTEKPARRKLIADKLACCDLVLNIYVARGKSEKVRSKLLPLLVDDAVGAGVTRLVLDSRDPVANGRDRLVIGTRTKAHDAGLVYEHIQSSSEPALWVSDALAWCHGAGSDWKRRIAPITGTVVDLGQL</sequence>
<evidence type="ECO:0008006" key="3">
    <source>
        <dbReference type="Google" id="ProtNLM"/>
    </source>
</evidence>
<gene>
    <name evidence="1" type="ORF">SAMN04488074_10531</name>
</gene>
<organism evidence="1 2">
    <name type="scientific">Lentzea albidocapillata subsp. violacea</name>
    <dbReference type="NCBI Taxonomy" id="128104"/>
    <lineage>
        <taxon>Bacteria</taxon>
        <taxon>Bacillati</taxon>
        <taxon>Actinomycetota</taxon>
        <taxon>Actinomycetes</taxon>
        <taxon>Pseudonocardiales</taxon>
        <taxon>Pseudonocardiaceae</taxon>
        <taxon>Lentzea</taxon>
    </lineage>
</organism>
<dbReference type="AlphaFoldDB" id="A0A1G9AJ90"/>
<protein>
    <recommendedName>
        <fullName evidence="3">DUF3800 domain-containing protein</fullName>
    </recommendedName>
</protein>
<evidence type="ECO:0000313" key="2">
    <source>
        <dbReference type="Proteomes" id="UP000199682"/>
    </source>
</evidence>
<accession>A0A1G9AJ90</accession>
<dbReference type="EMBL" id="FNET01000005">
    <property type="protein sequence ID" value="SDK27412.1"/>
    <property type="molecule type" value="Genomic_DNA"/>
</dbReference>
<proteinExistence type="predicted"/>